<accession>A0A261XYU5</accession>
<evidence type="ECO:0000313" key="2">
    <source>
        <dbReference type="EMBL" id="OZJ03501.1"/>
    </source>
</evidence>
<evidence type="ECO:0008006" key="4">
    <source>
        <dbReference type="Google" id="ProtNLM"/>
    </source>
</evidence>
<feature type="signal peptide" evidence="1">
    <location>
        <begin position="1"/>
        <end position="23"/>
    </location>
</feature>
<gene>
    <name evidence="2" type="ORF">BZG36_05048</name>
</gene>
<reference evidence="2 3" key="1">
    <citation type="journal article" date="2017" name="Mycologia">
        <title>Bifiguratus adelaidae, gen. et sp. nov., a new member of Mucoromycotina in endophytic and soil-dwelling habitats.</title>
        <authorList>
            <person name="Torres-Cruz T.J."/>
            <person name="Billingsley Tobias T.L."/>
            <person name="Almatruk M."/>
            <person name="Hesse C."/>
            <person name="Kuske C.R."/>
            <person name="Desiro A."/>
            <person name="Benucci G.M."/>
            <person name="Bonito G."/>
            <person name="Stajich J.E."/>
            <person name="Dunlap C."/>
            <person name="Arnold A.E."/>
            <person name="Porras-Alfaro A."/>
        </authorList>
    </citation>
    <scope>NUCLEOTIDE SEQUENCE [LARGE SCALE GENOMIC DNA]</scope>
    <source>
        <strain evidence="2 3">AZ0501</strain>
    </source>
</reference>
<sequence>MNALIIAITFLVTCLIATSHSQACKVPNTKSLKFTLLPATDMFPFWCTADTGSWQVSEALELSVLIGRAVYQGQSFTLTLIDSEDGPSFLAVQDATRKKSTMPLGIDDCALLRGDSADTLTFGSLVSSTQGDLFSGVVEWIATSNALPASTNNLCNSQVGPDLQEYSQSILSGLTLDHINFYTSL</sequence>
<dbReference type="AlphaFoldDB" id="A0A261XYU5"/>
<name>A0A261XYU5_9FUNG</name>
<dbReference type="Proteomes" id="UP000242875">
    <property type="component" value="Unassembled WGS sequence"/>
</dbReference>
<evidence type="ECO:0000256" key="1">
    <source>
        <dbReference type="SAM" id="SignalP"/>
    </source>
</evidence>
<protein>
    <recommendedName>
        <fullName evidence="4">Reelin domain-containing protein</fullName>
    </recommendedName>
</protein>
<proteinExistence type="predicted"/>
<dbReference type="EMBL" id="MVBO01000082">
    <property type="protein sequence ID" value="OZJ03501.1"/>
    <property type="molecule type" value="Genomic_DNA"/>
</dbReference>
<feature type="chain" id="PRO_5013192954" description="Reelin domain-containing protein" evidence="1">
    <location>
        <begin position="24"/>
        <end position="185"/>
    </location>
</feature>
<keyword evidence="1" id="KW-0732">Signal</keyword>
<comment type="caution">
    <text evidence="2">The sequence shown here is derived from an EMBL/GenBank/DDBJ whole genome shotgun (WGS) entry which is preliminary data.</text>
</comment>
<keyword evidence="3" id="KW-1185">Reference proteome</keyword>
<evidence type="ECO:0000313" key="3">
    <source>
        <dbReference type="Proteomes" id="UP000242875"/>
    </source>
</evidence>
<organism evidence="2 3">
    <name type="scientific">Bifiguratus adelaidae</name>
    <dbReference type="NCBI Taxonomy" id="1938954"/>
    <lineage>
        <taxon>Eukaryota</taxon>
        <taxon>Fungi</taxon>
        <taxon>Fungi incertae sedis</taxon>
        <taxon>Mucoromycota</taxon>
        <taxon>Mucoromycotina</taxon>
        <taxon>Endogonomycetes</taxon>
        <taxon>Endogonales</taxon>
        <taxon>Endogonales incertae sedis</taxon>
        <taxon>Bifiguratus</taxon>
    </lineage>
</organism>